<feature type="domain" description="L,D-TPase catalytic" evidence="9">
    <location>
        <begin position="24"/>
        <end position="189"/>
    </location>
</feature>
<dbReference type="GO" id="GO:0016740">
    <property type="term" value="F:transferase activity"/>
    <property type="evidence" value="ECO:0007669"/>
    <property type="project" value="UniProtKB-KW"/>
</dbReference>
<feature type="active site" description="Proton donor/acceptor" evidence="7">
    <location>
        <position position="123"/>
    </location>
</feature>
<feature type="active site" description="Nucleophile" evidence="7">
    <location>
        <position position="165"/>
    </location>
</feature>
<dbReference type="PROSITE" id="PS52029">
    <property type="entry name" value="LD_TPASE"/>
    <property type="match status" value="1"/>
</dbReference>
<evidence type="ECO:0000256" key="8">
    <source>
        <dbReference type="SAM" id="SignalP"/>
    </source>
</evidence>
<dbReference type="InterPro" id="IPR038063">
    <property type="entry name" value="Transpep_catalytic_dom"/>
</dbReference>
<gene>
    <name evidence="10" type="ordered locus">BMS_1624</name>
</gene>
<evidence type="ECO:0000256" key="7">
    <source>
        <dbReference type="PROSITE-ProRule" id="PRU01373"/>
    </source>
</evidence>
<dbReference type="PANTHER" id="PTHR36699">
    <property type="entry name" value="LD-TRANSPEPTIDASE"/>
    <property type="match status" value="1"/>
</dbReference>
<dbReference type="eggNOG" id="COG3034">
    <property type="taxonomic scope" value="Bacteria"/>
</dbReference>
<reference evidence="11" key="1">
    <citation type="journal article" date="2013" name="ISME J.">
        <title>A small predatory core genome in the divergent marine Bacteriovorax marinus SJ and the terrestrial Bdellovibrio bacteriovorus.</title>
        <authorList>
            <person name="Crossman L.C."/>
            <person name="Chen H."/>
            <person name="Cerdeno-Tarraga A.M."/>
            <person name="Brooks K."/>
            <person name="Quail M.A."/>
            <person name="Pineiro S.A."/>
            <person name="Hobley L."/>
            <person name="Sockett R.E."/>
            <person name="Bentley S.D."/>
            <person name="Parkhill J."/>
            <person name="Williams H.N."/>
            <person name="Stine O.C."/>
        </authorList>
    </citation>
    <scope>NUCLEOTIDE SEQUENCE [LARGE SCALE GENOMIC DNA]</scope>
    <source>
        <strain evidence="11">ATCC BAA-682 / DSM 15412 / SJ</strain>
    </source>
</reference>
<evidence type="ECO:0000256" key="4">
    <source>
        <dbReference type="ARBA" id="ARBA00022960"/>
    </source>
</evidence>
<dbReference type="AlphaFoldDB" id="E1X0X9"/>
<keyword evidence="6 7" id="KW-0961">Cell wall biogenesis/degradation</keyword>
<evidence type="ECO:0000256" key="5">
    <source>
        <dbReference type="ARBA" id="ARBA00022984"/>
    </source>
</evidence>
<dbReference type="KEGG" id="bmx:BMS_1624"/>
<dbReference type="SUPFAM" id="SSF141523">
    <property type="entry name" value="L,D-transpeptidase catalytic domain-like"/>
    <property type="match status" value="1"/>
</dbReference>
<keyword evidence="11" id="KW-1185">Reference proteome</keyword>
<evidence type="ECO:0000313" key="11">
    <source>
        <dbReference type="Proteomes" id="UP000008963"/>
    </source>
</evidence>
<evidence type="ECO:0000256" key="3">
    <source>
        <dbReference type="ARBA" id="ARBA00022679"/>
    </source>
</evidence>
<dbReference type="PANTHER" id="PTHR36699:SF1">
    <property type="entry name" value="L,D-TRANSPEPTIDASE YAFK-RELATED"/>
    <property type="match status" value="1"/>
</dbReference>
<dbReference type="PATRIC" id="fig|862908.3.peg.1546"/>
<dbReference type="GO" id="GO:0004180">
    <property type="term" value="F:carboxypeptidase activity"/>
    <property type="evidence" value="ECO:0007669"/>
    <property type="project" value="UniProtKB-ARBA"/>
</dbReference>
<dbReference type="EMBL" id="FQ312005">
    <property type="protein sequence ID" value="CBW26468.1"/>
    <property type="molecule type" value="Genomic_DNA"/>
</dbReference>
<dbReference type="CDD" id="cd16913">
    <property type="entry name" value="YkuD_like"/>
    <property type="match status" value="1"/>
</dbReference>
<dbReference type="STRING" id="862908.BMS_1624"/>
<sequence>MKKVCTLITLLILSFSGFAKDKITQIVVLKDKREMQLWSGNEIYKVYNIKLSIAYNNPLFRAHEKRREGDNQTPVGFYKISKKRQRTNFPKSLLINYPNWKDKHNAKIRGIPEDEIGGMILIHGNPYRVNKTVRDYAAKLGIEADTVERWARDYFYPFFDWTNGCVAVTDEEMDEIFELVDKDTPINIYP</sequence>
<accession>E1X0X9</accession>
<evidence type="ECO:0000259" key="9">
    <source>
        <dbReference type="PROSITE" id="PS52029"/>
    </source>
</evidence>
<keyword evidence="5 7" id="KW-0573">Peptidoglycan synthesis</keyword>
<dbReference type="GO" id="GO:0008360">
    <property type="term" value="P:regulation of cell shape"/>
    <property type="evidence" value="ECO:0007669"/>
    <property type="project" value="UniProtKB-UniRule"/>
</dbReference>
<dbReference type="Proteomes" id="UP000008963">
    <property type="component" value="Chromosome"/>
</dbReference>
<dbReference type="GO" id="GO:0071555">
    <property type="term" value="P:cell wall organization"/>
    <property type="evidence" value="ECO:0007669"/>
    <property type="project" value="UniProtKB-UniRule"/>
</dbReference>
<dbReference type="InterPro" id="IPR005490">
    <property type="entry name" value="LD_TPept_cat_dom"/>
</dbReference>
<dbReference type="Pfam" id="PF03734">
    <property type="entry name" value="YkuD"/>
    <property type="match status" value="1"/>
</dbReference>
<keyword evidence="3" id="KW-0808">Transferase</keyword>
<feature type="chain" id="PRO_5003154656" description="L,D-TPase catalytic domain-containing protein" evidence="8">
    <location>
        <begin position="20"/>
        <end position="190"/>
    </location>
</feature>
<keyword evidence="8" id="KW-0732">Signal</keyword>
<protein>
    <recommendedName>
        <fullName evidence="9">L,D-TPase catalytic domain-containing protein</fullName>
    </recommendedName>
</protein>
<evidence type="ECO:0000256" key="1">
    <source>
        <dbReference type="ARBA" id="ARBA00004752"/>
    </source>
</evidence>
<evidence type="ECO:0000313" key="10">
    <source>
        <dbReference type="EMBL" id="CBW26468.1"/>
    </source>
</evidence>
<dbReference type="RefSeq" id="WP_014244250.1">
    <property type="nucleotide sequence ID" value="NC_016620.1"/>
</dbReference>
<feature type="signal peptide" evidence="8">
    <location>
        <begin position="1"/>
        <end position="19"/>
    </location>
</feature>
<comment type="similarity">
    <text evidence="2">Belongs to the YkuD family.</text>
</comment>
<organism evidence="10 11">
    <name type="scientific">Halobacteriovorax marinus (strain ATCC BAA-682 / DSM 15412 / SJ)</name>
    <name type="common">Bacteriovorax marinus</name>
    <dbReference type="NCBI Taxonomy" id="862908"/>
    <lineage>
        <taxon>Bacteria</taxon>
        <taxon>Pseudomonadati</taxon>
        <taxon>Bdellovibrionota</taxon>
        <taxon>Bacteriovoracia</taxon>
        <taxon>Bacteriovoracales</taxon>
        <taxon>Halobacteriovoraceae</taxon>
        <taxon>Halobacteriovorax</taxon>
    </lineage>
</organism>
<dbReference type="HOGENOM" id="CLU_102842_0_1_7"/>
<dbReference type="OrthoDB" id="5294173at2"/>
<evidence type="ECO:0000256" key="2">
    <source>
        <dbReference type="ARBA" id="ARBA00005992"/>
    </source>
</evidence>
<keyword evidence="4 7" id="KW-0133">Cell shape</keyword>
<name>E1X0X9_HALMS</name>
<evidence type="ECO:0000256" key="6">
    <source>
        <dbReference type="ARBA" id="ARBA00023316"/>
    </source>
</evidence>
<comment type="pathway">
    <text evidence="1 7">Cell wall biogenesis; peptidoglycan biosynthesis.</text>
</comment>
<dbReference type="Gene3D" id="2.40.440.10">
    <property type="entry name" value="L,D-transpeptidase catalytic domain-like"/>
    <property type="match status" value="1"/>
</dbReference>
<dbReference type="GO" id="GO:0009252">
    <property type="term" value="P:peptidoglycan biosynthetic process"/>
    <property type="evidence" value="ECO:0007669"/>
    <property type="project" value="UniProtKB-UniPathway"/>
</dbReference>
<proteinExistence type="inferred from homology"/>
<dbReference type="UniPathway" id="UPA00219"/>